<keyword evidence="1" id="KW-0378">Hydrolase</keyword>
<protein>
    <recommendedName>
        <fullName evidence="2">Dienelactone hydrolase domain-containing protein</fullName>
    </recommendedName>
</protein>
<accession>A0A382KQ91</accession>
<dbReference type="AlphaFoldDB" id="A0A382KQ91"/>
<evidence type="ECO:0000259" key="2">
    <source>
        <dbReference type="Pfam" id="PF01738"/>
    </source>
</evidence>
<gene>
    <name evidence="3" type="ORF">METZ01_LOCUS278497</name>
</gene>
<dbReference type="SUPFAM" id="SSF53474">
    <property type="entry name" value="alpha/beta-Hydrolases"/>
    <property type="match status" value="1"/>
</dbReference>
<feature type="non-terminal residue" evidence="3">
    <location>
        <position position="275"/>
    </location>
</feature>
<dbReference type="Gene3D" id="3.40.50.1820">
    <property type="entry name" value="alpha/beta hydrolase"/>
    <property type="match status" value="1"/>
</dbReference>
<feature type="domain" description="Dienelactone hydrolase" evidence="2">
    <location>
        <begin position="114"/>
        <end position="239"/>
    </location>
</feature>
<evidence type="ECO:0000313" key="3">
    <source>
        <dbReference type="EMBL" id="SVC25643.1"/>
    </source>
</evidence>
<name>A0A382KQ91_9ZZZZ</name>
<sequence>MKKILIIFILSFLFPITQEIQFESSNPFSLKDIITNINNLDKQMVTGILTIPDNIPKDKFPLVIGVAGSKGWGEHHIKYLKMYQEMGIATFQLQSFKSRGETSTVGTQNTVTVPMIILDSYAALEELSKHPRIDIENVAITGWSLGGGVTLYSAWKPLMDVINPNHTFAAHLAFYPPCFSEPNTIEFSDSPIHILIGELDQWVPADACVDLSDKMKNLGINIDVTVYENAHHSFDREQELKIADNGYSFTDCRFKLNDKGAVLMNFLNIPMTNPF</sequence>
<dbReference type="Pfam" id="PF01738">
    <property type="entry name" value="DLH"/>
    <property type="match status" value="1"/>
</dbReference>
<reference evidence="3" key="1">
    <citation type="submission" date="2018-05" db="EMBL/GenBank/DDBJ databases">
        <authorList>
            <person name="Lanie J.A."/>
            <person name="Ng W.-L."/>
            <person name="Kazmierczak K.M."/>
            <person name="Andrzejewski T.M."/>
            <person name="Davidsen T.M."/>
            <person name="Wayne K.J."/>
            <person name="Tettelin H."/>
            <person name="Glass J.I."/>
            <person name="Rusch D."/>
            <person name="Podicherti R."/>
            <person name="Tsui H.-C.T."/>
            <person name="Winkler M.E."/>
        </authorList>
    </citation>
    <scope>NUCLEOTIDE SEQUENCE</scope>
</reference>
<dbReference type="InterPro" id="IPR029058">
    <property type="entry name" value="AB_hydrolase_fold"/>
</dbReference>
<dbReference type="InterPro" id="IPR002925">
    <property type="entry name" value="Dienelactn_hydro"/>
</dbReference>
<dbReference type="PANTHER" id="PTHR22946:SF9">
    <property type="entry name" value="POLYKETIDE TRANSFERASE AF380"/>
    <property type="match status" value="1"/>
</dbReference>
<dbReference type="EMBL" id="UINC01081615">
    <property type="protein sequence ID" value="SVC25643.1"/>
    <property type="molecule type" value="Genomic_DNA"/>
</dbReference>
<proteinExistence type="predicted"/>
<dbReference type="GO" id="GO:0016788">
    <property type="term" value="F:hydrolase activity, acting on ester bonds"/>
    <property type="evidence" value="ECO:0007669"/>
    <property type="project" value="UniProtKB-ARBA"/>
</dbReference>
<dbReference type="InterPro" id="IPR050261">
    <property type="entry name" value="FrsA_esterase"/>
</dbReference>
<organism evidence="3">
    <name type="scientific">marine metagenome</name>
    <dbReference type="NCBI Taxonomy" id="408172"/>
    <lineage>
        <taxon>unclassified sequences</taxon>
        <taxon>metagenomes</taxon>
        <taxon>ecological metagenomes</taxon>
    </lineage>
</organism>
<evidence type="ECO:0000256" key="1">
    <source>
        <dbReference type="ARBA" id="ARBA00022801"/>
    </source>
</evidence>
<dbReference type="PANTHER" id="PTHR22946">
    <property type="entry name" value="DIENELACTONE HYDROLASE DOMAIN-CONTAINING PROTEIN-RELATED"/>
    <property type="match status" value="1"/>
</dbReference>